<dbReference type="KEGG" id="ssck:SPSK_04482"/>
<feature type="region of interest" description="Disordered" evidence="1">
    <location>
        <begin position="235"/>
        <end position="280"/>
    </location>
</feature>
<reference evidence="3 4" key="2">
    <citation type="journal article" date="2015" name="Eukaryot. Cell">
        <title>Asexual propagation of a virulent clone complex in a human and feline outbreak of sporotrichosis.</title>
        <authorList>
            <person name="Teixeira Mde M."/>
            <person name="Rodrigues A.M."/>
            <person name="Tsui C.K."/>
            <person name="de Almeida L.G."/>
            <person name="Van Diepeningen A.D."/>
            <person name="van den Ende B.G."/>
            <person name="Fernandes G.F."/>
            <person name="Kano R."/>
            <person name="Hamelin R.C."/>
            <person name="Lopes-Bezerra L.M."/>
            <person name="Vasconcelos A.T."/>
            <person name="de Hoog S."/>
            <person name="de Camargo Z.P."/>
            <person name="Felipe M.S."/>
        </authorList>
    </citation>
    <scope>NUCLEOTIDE SEQUENCE [LARGE SCALE GENOMIC DNA]</scope>
    <source>
        <strain evidence="3 4">1099-18</strain>
    </source>
</reference>
<protein>
    <recommendedName>
        <fullName evidence="5">Collagen-like protein mcl1</fullName>
    </recommendedName>
</protein>
<dbReference type="AlphaFoldDB" id="A0A0F2M296"/>
<dbReference type="GeneID" id="27666564"/>
<proteinExistence type="predicted"/>
<organism evidence="3 4">
    <name type="scientific">Sporothrix schenckii 1099-18</name>
    <dbReference type="NCBI Taxonomy" id="1397361"/>
    <lineage>
        <taxon>Eukaryota</taxon>
        <taxon>Fungi</taxon>
        <taxon>Dikarya</taxon>
        <taxon>Ascomycota</taxon>
        <taxon>Pezizomycotina</taxon>
        <taxon>Sordariomycetes</taxon>
        <taxon>Sordariomycetidae</taxon>
        <taxon>Ophiostomatales</taxon>
        <taxon>Ophiostomataceae</taxon>
        <taxon>Sporothrix</taxon>
    </lineage>
</organism>
<comment type="caution">
    <text evidence="3">The sequence shown here is derived from an EMBL/GenBank/DDBJ whole genome shotgun (WGS) entry which is preliminary data.</text>
</comment>
<evidence type="ECO:0000256" key="2">
    <source>
        <dbReference type="SAM" id="SignalP"/>
    </source>
</evidence>
<evidence type="ECO:0000313" key="3">
    <source>
        <dbReference type="EMBL" id="KJR83214.1"/>
    </source>
</evidence>
<evidence type="ECO:0000313" key="4">
    <source>
        <dbReference type="Proteomes" id="UP000033710"/>
    </source>
</evidence>
<feature type="compositionally biased region" description="Low complexity" evidence="1">
    <location>
        <begin position="248"/>
        <end position="280"/>
    </location>
</feature>
<name>A0A0F2M296_SPOSC</name>
<sequence length="304" mass="30344">MQQTTRHRPMASLLKAVVVAAVSIPVVFCEPLPSPAPTPVPLSAPVPVAGVIAGIDGPPTTTAYSDEVCKPPTVHPFDPLPPCVDIENIETLCYPNGTAPLYLAAHAQCMCRGSYFPEWNACRRCLSVHGQLSDHDLAFFQSVASAASTSLCGFLTAGGGRPTTTPTAIFRDLFTSAQAHLTSPTGAAATAASSVGPDVSPNNTDVGLYFTQSGPEGPGSITGSATAATATGLALATGHPQPPGGASGSSLGASDTSAPSSGSSPSTSASGSAASQSGSIPSLAVRVDRSGALLVVILSAFCAL</sequence>
<dbReference type="EMBL" id="AXCR01000010">
    <property type="protein sequence ID" value="KJR83214.1"/>
    <property type="molecule type" value="Genomic_DNA"/>
</dbReference>
<dbReference type="VEuPathDB" id="FungiDB:SPSK_04482"/>
<evidence type="ECO:0008006" key="5">
    <source>
        <dbReference type="Google" id="ProtNLM"/>
    </source>
</evidence>
<reference evidence="3 4" key="1">
    <citation type="journal article" date="2014" name="BMC Genomics">
        <title>Comparative genomics of the major fungal agents of human and animal Sporotrichosis: Sporothrix schenckii and Sporothrix brasiliensis.</title>
        <authorList>
            <person name="Teixeira M.M."/>
            <person name="de Almeida L.G."/>
            <person name="Kubitschek-Barreira P."/>
            <person name="Alves F.L."/>
            <person name="Kioshima E.S."/>
            <person name="Abadio A.K."/>
            <person name="Fernandes L."/>
            <person name="Derengowski L.S."/>
            <person name="Ferreira K.S."/>
            <person name="Souza R.C."/>
            <person name="Ruiz J.C."/>
            <person name="de Andrade N.C."/>
            <person name="Paes H.C."/>
            <person name="Nicola A.M."/>
            <person name="Albuquerque P."/>
            <person name="Gerber A.L."/>
            <person name="Martins V.P."/>
            <person name="Peconick L.D."/>
            <person name="Neto A.V."/>
            <person name="Chaucanez C.B."/>
            <person name="Silva P.A."/>
            <person name="Cunha O.L."/>
            <person name="de Oliveira F.F."/>
            <person name="dos Santos T.C."/>
            <person name="Barros A.L."/>
            <person name="Soares M.A."/>
            <person name="de Oliveira L.M."/>
            <person name="Marini M.M."/>
            <person name="Villalobos-Duno H."/>
            <person name="Cunha M.M."/>
            <person name="de Hoog S."/>
            <person name="da Silveira J.F."/>
            <person name="Henrissat B."/>
            <person name="Nino-Vega G.A."/>
            <person name="Cisalpino P.S."/>
            <person name="Mora-Montes H.M."/>
            <person name="Almeida S.R."/>
            <person name="Stajich J.E."/>
            <person name="Lopes-Bezerra L.M."/>
            <person name="Vasconcelos A.T."/>
            <person name="Felipe M.S."/>
        </authorList>
    </citation>
    <scope>NUCLEOTIDE SEQUENCE [LARGE SCALE GENOMIC DNA]</scope>
    <source>
        <strain evidence="3 4">1099-18</strain>
    </source>
</reference>
<dbReference type="RefSeq" id="XP_016585890.1">
    <property type="nucleotide sequence ID" value="XM_016731287.1"/>
</dbReference>
<keyword evidence="2" id="KW-0732">Signal</keyword>
<feature type="chain" id="PRO_5002454683" description="Collagen-like protein mcl1" evidence="2">
    <location>
        <begin position="30"/>
        <end position="304"/>
    </location>
</feature>
<dbReference type="OrthoDB" id="4331875at2759"/>
<feature type="signal peptide" evidence="2">
    <location>
        <begin position="1"/>
        <end position="29"/>
    </location>
</feature>
<accession>A0A0F2M296</accession>
<gene>
    <name evidence="3" type="ORF">SPSK_04482</name>
</gene>
<evidence type="ECO:0000256" key="1">
    <source>
        <dbReference type="SAM" id="MobiDB-lite"/>
    </source>
</evidence>
<dbReference type="Proteomes" id="UP000033710">
    <property type="component" value="Unassembled WGS sequence"/>
</dbReference>